<dbReference type="PANTHER" id="PTHR46294">
    <property type="entry name" value="SEGMENTATION PROTEIN EVEN-SKIPPED"/>
    <property type="match status" value="1"/>
</dbReference>
<dbReference type="Pfam" id="PF00046">
    <property type="entry name" value="Homeodomain"/>
    <property type="match status" value="1"/>
</dbReference>
<organism evidence="11 12">
    <name type="scientific">Petromyzon marinus</name>
    <name type="common">Sea lamprey</name>
    <dbReference type="NCBI Taxonomy" id="7757"/>
    <lineage>
        <taxon>Eukaryota</taxon>
        <taxon>Metazoa</taxon>
        <taxon>Chordata</taxon>
        <taxon>Craniata</taxon>
        <taxon>Vertebrata</taxon>
        <taxon>Cyclostomata</taxon>
        <taxon>Hyperoartia</taxon>
        <taxon>Petromyzontiformes</taxon>
        <taxon>Petromyzontidae</taxon>
        <taxon>Petromyzon</taxon>
    </lineage>
</organism>
<dbReference type="InterPro" id="IPR009057">
    <property type="entry name" value="Homeodomain-like_sf"/>
</dbReference>
<keyword evidence="4 7" id="KW-0371">Homeobox</keyword>
<dbReference type="InterPro" id="IPR017970">
    <property type="entry name" value="Homeobox_CS"/>
</dbReference>
<evidence type="ECO:0000313" key="12">
    <source>
        <dbReference type="RefSeq" id="XP_032831254.1"/>
    </source>
</evidence>
<keyword evidence="2" id="KW-0217">Developmental protein</keyword>
<dbReference type="PROSITE" id="PS00027">
    <property type="entry name" value="HOMEOBOX_1"/>
    <property type="match status" value="1"/>
</dbReference>
<evidence type="ECO:0000313" key="11">
    <source>
        <dbReference type="Proteomes" id="UP001318040"/>
    </source>
</evidence>
<dbReference type="Proteomes" id="UP001318040">
    <property type="component" value="Chromosome 56"/>
</dbReference>
<name>A0AAJ7U8S4_PETMA</name>
<evidence type="ECO:0000256" key="3">
    <source>
        <dbReference type="ARBA" id="ARBA00023125"/>
    </source>
</evidence>
<feature type="region of interest" description="Disordered" evidence="9">
    <location>
        <begin position="384"/>
        <end position="403"/>
    </location>
</feature>
<feature type="domain" description="Homeobox" evidence="10">
    <location>
        <begin position="120"/>
        <end position="180"/>
    </location>
</feature>
<dbReference type="InterPro" id="IPR020479">
    <property type="entry name" value="HD_metazoa"/>
</dbReference>
<dbReference type="InterPro" id="IPR001356">
    <property type="entry name" value="HD"/>
</dbReference>
<dbReference type="GO" id="GO:0000981">
    <property type="term" value="F:DNA-binding transcription factor activity, RNA polymerase II-specific"/>
    <property type="evidence" value="ECO:0007669"/>
    <property type="project" value="InterPro"/>
</dbReference>
<feature type="DNA-binding region" description="Homeobox" evidence="7">
    <location>
        <begin position="122"/>
        <end position="181"/>
    </location>
</feature>
<accession>A0AAJ7U8S4</accession>
<feature type="compositionally biased region" description="Basic and acidic residues" evidence="9">
    <location>
        <begin position="390"/>
        <end position="403"/>
    </location>
</feature>
<dbReference type="InterPro" id="IPR052002">
    <property type="entry name" value="Even-skipped_HD"/>
</dbReference>
<evidence type="ECO:0000259" key="10">
    <source>
        <dbReference type="PROSITE" id="PS50071"/>
    </source>
</evidence>
<comment type="similarity">
    <text evidence="6">Belongs to the even-skipped homeobox family.</text>
</comment>
<dbReference type="PRINTS" id="PR00024">
    <property type="entry name" value="HOMEOBOX"/>
</dbReference>
<sequence length="403" mass="41390">MIDVEEERRSAEEEFCATSVRCTERRRKLLGEPHGEPLPLYPSRFPTALTECETHPSASDGANRSVCVDRGGDGGGGAFGGTRGGLPFNITRDSSTGVSGGGVGGGGGPHVSTACPTGSDQARRYRTAFTREQIGRLEKEFYRENYVSRPRRCELAAALNLPETTIKVWFQNRRMKDKRQRLSVTWPAPSDPAGFYSYMVTQATAAAAAAATAGLPYAFPHHQHLVPAHHTGGGGGGGGGGLYPVALLRPLDPFRALGHGGGYPRPELLCGFRAPPPPPPPPYPPFHALPPCPCVACTHAAVAAGGRAAGHRSDAAGAAGAAASVGERGNPDRSPTPAGGAAGFAVPGSCGGTGAGVGAGVGSRFLPYAAAAAAAAAATALLATKPPARTSHEHREVRGSLTR</sequence>
<reference evidence="12" key="1">
    <citation type="submission" date="2025-08" db="UniProtKB">
        <authorList>
            <consortium name="RefSeq"/>
        </authorList>
    </citation>
    <scope>IDENTIFICATION</scope>
    <source>
        <tissue evidence="12">Sperm</tissue>
    </source>
</reference>
<evidence type="ECO:0000256" key="2">
    <source>
        <dbReference type="ARBA" id="ARBA00022473"/>
    </source>
</evidence>
<dbReference type="GO" id="GO:0000978">
    <property type="term" value="F:RNA polymerase II cis-regulatory region sequence-specific DNA binding"/>
    <property type="evidence" value="ECO:0007669"/>
    <property type="project" value="TreeGrafter"/>
</dbReference>
<dbReference type="PROSITE" id="PS50071">
    <property type="entry name" value="HOMEOBOX_2"/>
    <property type="match status" value="1"/>
</dbReference>
<dbReference type="FunFam" id="1.10.10.60:FF:000256">
    <property type="entry name" value="Even-skipped homeobox 1"/>
    <property type="match status" value="1"/>
</dbReference>
<dbReference type="SMART" id="SM00389">
    <property type="entry name" value="HOX"/>
    <property type="match status" value="1"/>
</dbReference>
<feature type="region of interest" description="Disordered" evidence="9">
    <location>
        <begin position="321"/>
        <end position="340"/>
    </location>
</feature>
<dbReference type="GO" id="GO:0005634">
    <property type="term" value="C:nucleus"/>
    <property type="evidence" value="ECO:0007669"/>
    <property type="project" value="UniProtKB-SubCell"/>
</dbReference>
<protein>
    <submittedName>
        <fullName evidence="12">Homeobox even-skipped homolog protein 2-like</fullName>
    </submittedName>
</protein>
<dbReference type="KEGG" id="pmrn:116954664"/>
<dbReference type="AlphaFoldDB" id="A0AAJ7U8S4"/>
<keyword evidence="11" id="KW-1185">Reference proteome</keyword>
<evidence type="ECO:0000256" key="8">
    <source>
        <dbReference type="RuleBase" id="RU000682"/>
    </source>
</evidence>
<dbReference type="PANTHER" id="PTHR46294:SF3">
    <property type="entry name" value="EVEN-SKIPPED-LIKE1"/>
    <property type="match status" value="1"/>
</dbReference>
<evidence type="ECO:0000256" key="4">
    <source>
        <dbReference type="ARBA" id="ARBA00023155"/>
    </source>
</evidence>
<keyword evidence="3 7" id="KW-0238">DNA-binding</keyword>
<evidence type="ECO:0000256" key="5">
    <source>
        <dbReference type="ARBA" id="ARBA00023242"/>
    </source>
</evidence>
<evidence type="ECO:0000256" key="9">
    <source>
        <dbReference type="SAM" id="MobiDB-lite"/>
    </source>
</evidence>
<gene>
    <name evidence="12" type="primary">LOC116954664</name>
</gene>
<comment type="subcellular location">
    <subcellularLocation>
        <location evidence="1 7 8">Nucleus</location>
    </subcellularLocation>
</comment>
<keyword evidence="5 7" id="KW-0539">Nucleus</keyword>
<proteinExistence type="inferred from homology"/>
<dbReference type="Gene3D" id="1.10.10.60">
    <property type="entry name" value="Homeodomain-like"/>
    <property type="match status" value="1"/>
</dbReference>
<evidence type="ECO:0000256" key="7">
    <source>
        <dbReference type="PROSITE-ProRule" id="PRU00108"/>
    </source>
</evidence>
<dbReference type="CDD" id="cd00086">
    <property type="entry name" value="homeodomain"/>
    <property type="match status" value="1"/>
</dbReference>
<evidence type="ECO:0000256" key="6">
    <source>
        <dbReference type="ARBA" id="ARBA00038449"/>
    </source>
</evidence>
<dbReference type="RefSeq" id="XP_032831254.1">
    <property type="nucleotide sequence ID" value="XM_032975363.1"/>
</dbReference>
<dbReference type="SUPFAM" id="SSF46689">
    <property type="entry name" value="Homeodomain-like"/>
    <property type="match status" value="1"/>
</dbReference>
<evidence type="ECO:0000256" key="1">
    <source>
        <dbReference type="ARBA" id="ARBA00004123"/>
    </source>
</evidence>